<keyword evidence="3" id="KW-1185">Reference proteome</keyword>
<gene>
    <name evidence="2" type="ORF">RJ641_024875</name>
</gene>
<comment type="caution">
    <text evidence="2">The sequence shown here is derived from an EMBL/GenBank/DDBJ whole genome shotgun (WGS) entry which is preliminary data.</text>
</comment>
<sequence length="256" mass="29063">MSDSYSICLVRVMDRLWFHQIILFSEPTSLLSKILQIPELVSQNLVENNPSPDPDPNPSPTTTIKQSIEANNERKEVKRKERPTRANHVTSKARSQPSSPSKQKYPITTNLRHSNSMILPKTKSLWELELEEVKGFMDLGFTFKKGNLSPRMMSVVPGLQRLNKGYGINGLNNKSSDDAIASCEECDCEVVTKDDDEIEEEMRGVTRPYLSEAWLIRRPDSPLLNLRVPRVSTAADTKKHLRFWARTVANVIAQES</sequence>
<organism evidence="2 3">
    <name type="scientific">Dillenia turbinata</name>
    <dbReference type="NCBI Taxonomy" id="194707"/>
    <lineage>
        <taxon>Eukaryota</taxon>
        <taxon>Viridiplantae</taxon>
        <taxon>Streptophyta</taxon>
        <taxon>Embryophyta</taxon>
        <taxon>Tracheophyta</taxon>
        <taxon>Spermatophyta</taxon>
        <taxon>Magnoliopsida</taxon>
        <taxon>eudicotyledons</taxon>
        <taxon>Gunneridae</taxon>
        <taxon>Pentapetalae</taxon>
        <taxon>Dilleniales</taxon>
        <taxon>Dilleniaceae</taxon>
        <taxon>Dillenia</taxon>
    </lineage>
</organism>
<dbReference type="AlphaFoldDB" id="A0AAN8ZR68"/>
<name>A0AAN8ZR68_9MAGN</name>
<dbReference type="Proteomes" id="UP001370490">
    <property type="component" value="Unassembled WGS sequence"/>
</dbReference>
<evidence type="ECO:0000256" key="1">
    <source>
        <dbReference type="SAM" id="MobiDB-lite"/>
    </source>
</evidence>
<feature type="compositionally biased region" description="Low complexity" evidence="1">
    <location>
        <begin position="95"/>
        <end position="104"/>
    </location>
</feature>
<evidence type="ECO:0000313" key="2">
    <source>
        <dbReference type="EMBL" id="KAK6943773.1"/>
    </source>
</evidence>
<dbReference type="PANTHER" id="PTHR33785:SF2">
    <property type="entry name" value="DUF1685 DOMAIN-CONTAINING PROTEIN"/>
    <property type="match status" value="1"/>
</dbReference>
<reference evidence="2 3" key="1">
    <citation type="submission" date="2023-12" db="EMBL/GenBank/DDBJ databases">
        <title>A high-quality genome assembly for Dillenia turbinata (Dilleniales).</title>
        <authorList>
            <person name="Chanderbali A."/>
        </authorList>
    </citation>
    <scope>NUCLEOTIDE SEQUENCE [LARGE SCALE GENOMIC DNA]</scope>
    <source>
        <strain evidence="2">LSX21</strain>
        <tissue evidence="2">Leaf</tissue>
    </source>
</reference>
<protein>
    <submittedName>
        <fullName evidence="2">Uncharacterized protein</fullName>
    </submittedName>
</protein>
<feature type="region of interest" description="Disordered" evidence="1">
    <location>
        <begin position="45"/>
        <end position="111"/>
    </location>
</feature>
<dbReference type="EMBL" id="JBAMMX010000003">
    <property type="protein sequence ID" value="KAK6943773.1"/>
    <property type="molecule type" value="Genomic_DNA"/>
</dbReference>
<evidence type="ECO:0000313" key="3">
    <source>
        <dbReference type="Proteomes" id="UP001370490"/>
    </source>
</evidence>
<dbReference type="PANTHER" id="PTHR33785">
    <property type="entry name" value="OS06G0550800 PROTEIN"/>
    <property type="match status" value="1"/>
</dbReference>
<accession>A0AAN8ZR68</accession>
<proteinExistence type="predicted"/>